<keyword evidence="2" id="KW-1185">Reference proteome</keyword>
<evidence type="ECO:0000313" key="1">
    <source>
        <dbReference type="EMBL" id="KAJ8928851.1"/>
    </source>
</evidence>
<protein>
    <submittedName>
        <fullName evidence="1">Uncharacterized protein</fullName>
    </submittedName>
</protein>
<evidence type="ECO:0000313" key="2">
    <source>
        <dbReference type="Proteomes" id="UP001162156"/>
    </source>
</evidence>
<name>A0AAV8WRU2_9CUCU</name>
<organism evidence="1 2">
    <name type="scientific">Rhamnusium bicolor</name>
    <dbReference type="NCBI Taxonomy" id="1586634"/>
    <lineage>
        <taxon>Eukaryota</taxon>
        <taxon>Metazoa</taxon>
        <taxon>Ecdysozoa</taxon>
        <taxon>Arthropoda</taxon>
        <taxon>Hexapoda</taxon>
        <taxon>Insecta</taxon>
        <taxon>Pterygota</taxon>
        <taxon>Neoptera</taxon>
        <taxon>Endopterygota</taxon>
        <taxon>Coleoptera</taxon>
        <taxon>Polyphaga</taxon>
        <taxon>Cucujiformia</taxon>
        <taxon>Chrysomeloidea</taxon>
        <taxon>Cerambycidae</taxon>
        <taxon>Lepturinae</taxon>
        <taxon>Rhagiini</taxon>
        <taxon>Rhamnusium</taxon>
    </lineage>
</organism>
<reference evidence="1" key="1">
    <citation type="journal article" date="2023" name="Insect Mol. Biol.">
        <title>Genome sequencing provides insights into the evolution of gene families encoding plant cell wall-degrading enzymes in longhorned beetles.</title>
        <authorList>
            <person name="Shin N.R."/>
            <person name="Okamura Y."/>
            <person name="Kirsch R."/>
            <person name="Pauchet Y."/>
        </authorList>
    </citation>
    <scope>NUCLEOTIDE SEQUENCE</scope>
    <source>
        <strain evidence="1">RBIC_L_NR</strain>
    </source>
</reference>
<accession>A0AAV8WRU2</accession>
<gene>
    <name evidence="1" type="ORF">NQ314_018527</name>
</gene>
<comment type="caution">
    <text evidence="1">The sequence shown here is derived from an EMBL/GenBank/DDBJ whole genome shotgun (WGS) entry which is preliminary data.</text>
</comment>
<dbReference type="AlphaFoldDB" id="A0AAV8WRU2"/>
<dbReference type="EMBL" id="JANEYF010005223">
    <property type="protein sequence ID" value="KAJ8928851.1"/>
    <property type="molecule type" value="Genomic_DNA"/>
</dbReference>
<dbReference type="Proteomes" id="UP001162156">
    <property type="component" value="Unassembled WGS sequence"/>
</dbReference>
<proteinExistence type="predicted"/>
<sequence length="135" mass="15055">MDVHVELLGADLTEHLVKHGHVNIVGVTRALSAFRPVLDTSNVDCLKDVGLNPGHDKHLDMVKILARKKKYKLSKILRDITKNNNLGISMVRNLIPKKKTSGLSSKSKVEKFKTKFRSSSIGTENIKTSNIAWIN</sequence>